<protein>
    <submittedName>
        <fullName evidence="2">Uncharacterized protein</fullName>
    </submittedName>
</protein>
<comment type="caution">
    <text evidence="2">The sequence shown here is derived from an EMBL/GenBank/DDBJ whole genome shotgun (WGS) entry which is preliminary data.</text>
</comment>
<sequence length="79" mass="8157">MPTPAKRCRIGNSEEAGVISQLPPKEPEPSDHLLHAAGAAFDNAAKPLPEKEQPRPVILTVSSPEIVSAEDAGAGGPIP</sequence>
<name>A0AAW1Y884_RUBAR</name>
<evidence type="ECO:0000313" key="2">
    <source>
        <dbReference type="EMBL" id="KAK9945264.1"/>
    </source>
</evidence>
<proteinExistence type="predicted"/>
<feature type="region of interest" description="Disordered" evidence="1">
    <location>
        <begin position="37"/>
        <end position="79"/>
    </location>
</feature>
<evidence type="ECO:0000256" key="1">
    <source>
        <dbReference type="SAM" id="MobiDB-lite"/>
    </source>
</evidence>
<dbReference type="AlphaFoldDB" id="A0AAW1Y884"/>
<accession>A0AAW1Y884</accession>
<evidence type="ECO:0000313" key="3">
    <source>
        <dbReference type="Proteomes" id="UP001457282"/>
    </source>
</evidence>
<dbReference type="Proteomes" id="UP001457282">
    <property type="component" value="Unassembled WGS sequence"/>
</dbReference>
<organism evidence="2 3">
    <name type="scientific">Rubus argutus</name>
    <name type="common">Southern blackberry</name>
    <dbReference type="NCBI Taxonomy" id="59490"/>
    <lineage>
        <taxon>Eukaryota</taxon>
        <taxon>Viridiplantae</taxon>
        <taxon>Streptophyta</taxon>
        <taxon>Embryophyta</taxon>
        <taxon>Tracheophyta</taxon>
        <taxon>Spermatophyta</taxon>
        <taxon>Magnoliopsida</taxon>
        <taxon>eudicotyledons</taxon>
        <taxon>Gunneridae</taxon>
        <taxon>Pentapetalae</taxon>
        <taxon>rosids</taxon>
        <taxon>fabids</taxon>
        <taxon>Rosales</taxon>
        <taxon>Rosaceae</taxon>
        <taxon>Rosoideae</taxon>
        <taxon>Rosoideae incertae sedis</taxon>
        <taxon>Rubus</taxon>
    </lineage>
</organism>
<gene>
    <name evidence="2" type="ORF">M0R45_010788</name>
</gene>
<keyword evidence="3" id="KW-1185">Reference proteome</keyword>
<reference evidence="2 3" key="1">
    <citation type="journal article" date="2023" name="G3 (Bethesda)">
        <title>A chromosome-length genome assembly and annotation of blackberry (Rubus argutus, cv. 'Hillquist').</title>
        <authorList>
            <person name="Bruna T."/>
            <person name="Aryal R."/>
            <person name="Dudchenko O."/>
            <person name="Sargent D.J."/>
            <person name="Mead D."/>
            <person name="Buti M."/>
            <person name="Cavallini A."/>
            <person name="Hytonen T."/>
            <person name="Andres J."/>
            <person name="Pham M."/>
            <person name="Weisz D."/>
            <person name="Mascagni F."/>
            <person name="Usai G."/>
            <person name="Natali L."/>
            <person name="Bassil N."/>
            <person name="Fernandez G.E."/>
            <person name="Lomsadze A."/>
            <person name="Armour M."/>
            <person name="Olukolu B."/>
            <person name="Poorten T."/>
            <person name="Britton C."/>
            <person name="Davik J."/>
            <person name="Ashrafi H."/>
            <person name="Aiden E.L."/>
            <person name="Borodovsky M."/>
            <person name="Worthington M."/>
        </authorList>
    </citation>
    <scope>NUCLEOTIDE SEQUENCE [LARGE SCALE GENOMIC DNA]</scope>
    <source>
        <strain evidence="2">PI 553951</strain>
    </source>
</reference>
<dbReference type="EMBL" id="JBEDUW010000002">
    <property type="protein sequence ID" value="KAK9945264.1"/>
    <property type="molecule type" value="Genomic_DNA"/>
</dbReference>